<evidence type="ECO:0000256" key="1">
    <source>
        <dbReference type="SAM" id="Phobius"/>
    </source>
</evidence>
<dbReference type="EMBL" id="AP019638">
    <property type="protein sequence ID" value="BBJ70616.1"/>
    <property type="molecule type" value="Genomic_DNA"/>
</dbReference>
<name>A0A499VQ29_BENSE</name>
<geneLocation type="mitochondrion" evidence="6"/>
<dbReference type="EMBL" id="AP019640">
    <property type="protein sequence ID" value="BBJ70640.1"/>
    <property type="molecule type" value="Genomic_DNA"/>
</dbReference>
<keyword evidence="6" id="KW-0496">Mitochondrion</keyword>
<evidence type="ECO:0000313" key="3">
    <source>
        <dbReference type="EMBL" id="BBJ70616.1"/>
    </source>
</evidence>
<dbReference type="EMBL" id="AP019643">
    <property type="protein sequence ID" value="BBJ70675.1"/>
    <property type="molecule type" value="Genomic_DNA"/>
</dbReference>
<dbReference type="EMBL" id="AP019645">
    <property type="protein sequence ID" value="BBJ70699.1"/>
    <property type="molecule type" value="Genomic_DNA"/>
</dbReference>
<evidence type="ECO:0000313" key="4">
    <source>
        <dbReference type="EMBL" id="BBJ70628.1"/>
    </source>
</evidence>
<dbReference type="EMBL" id="AP019641">
    <property type="protein sequence ID" value="BBJ70652.1"/>
    <property type="molecule type" value="Genomic_DNA"/>
</dbReference>
<proteinExistence type="predicted"/>
<evidence type="ECO:0000313" key="11">
    <source>
        <dbReference type="EMBL" id="BBJ70723.1"/>
    </source>
</evidence>
<feature type="transmembrane region" description="Helical" evidence="1">
    <location>
        <begin position="23"/>
        <end position="43"/>
    </location>
</feature>
<dbReference type="EMBL" id="AP019639">
    <property type="protein sequence ID" value="BBJ70628.1"/>
    <property type="molecule type" value="Genomic_DNA"/>
</dbReference>
<dbReference type="AlphaFoldDB" id="A0A499VQ29"/>
<evidence type="ECO:0000313" key="2">
    <source>
        <dbReference type="EMBL" id="BBJ70604.1"/>
    </source>
</evidence>
<dbReference type="EMBL" id="AP019644">
    <property type="protein sequence ID" value="BBJ70687.1"/>
    <property type="molecule type" value="Genomic_DNA"/>
</dbReference>
<dbReference type="EMBL" id="AP019647">
    <property type="protein sequence ID" value="BBJ70723.1"/>
    <property type="molecule type" value="Genomic_DNA"/>
</dbReference>
<evidence type="ECO:0000313" key="9">
    <source>
        <dbReference type="EMBL" id="BBJ70699.1"/>
    </source>
</evidence>
<protein>
    <submittedName>
        <fullName evidence="6">NADH dehydrogenase subunit 4L</fullName>
    </submittedName>
</protein>
<organism evidence="6">
    <name type="scientific">Benedenia seriolae</name>
    <name type="common">Skin fluke</name>
    <dbReference type="NCBI Taxonomy" id="160838"/>
    <lineage>
        <taxon>Eukaryota</taxon>
        <taxon>Metazoa</taxon>
        <taxon>Spiralia</taxon>
        <taxon>Lophotrochozoa</taxon>
        <taxon>Platyhelminthes</taxon>
        <taxon>Monogenea</taxon>
        <taxon>Monopisthocotylea</taxon>
        <taxon>Capsalidea</taxon>
        <taxon>Capsalidae</taxon>
        <taxon>Benedenia</taxon>
    </lineage>
</organism>
<gene>
    <name evidence="6" type="primary">ND4L</name>
</gene>
<evidence type="ECO:0000313" key="12">
    <source>
        <dbReference type="EMBL" id="BBJ70735.1"/>
    </source>
</evidence>
<sequence length="54" mass="6137">MLENVNILILIISSYQDFLNSNIPFLIFMIIATIEVVLSLVVLSRVWTQSSIVI</sequence>
<keyword evidence="1" id="KW-0812">Transmembrane</keyword>
<dbReference type="EMBL" id="AP019646">
    <property type="protein sequence ID" value="BBJ70711.1"/>
    <property type="molecule type" value="Genomic_DNA"/>
</dbReference>
<reference evidence="6" key="1">
    <citation type="journal article" date="2019" name="Fish Pathol.">
        <title>Phylogenetic Analysis with Complete Mitochondrial Genome Sequences of Benedenia seriolae Specimens Derived from Japanese Seriola spp.</title>
        <authorList>
            <person name="Kawato S."/>
            <person name="Kobayashi K."/>
            <person name="Shirakashi S."/>
            <person name="Yanagi M."/>
            <person name="Fukuda Y."/>
            <person name="Yamashita H."/>
            <person name="Nozaki R."/>
            <person name="Hirono I."/>
            <person name="Kondo H."/>
        </authorList>
    </citation>
    <scope>NUCLEOTIDE SEQUENCE</scope>
    <source>
        <strain evidence="2">Ehime01</strain>
        <strain evidence="3">Ehime02</strain>
        <strain evidence="4">Kagoshima01</strain>
        <strain evidence="5">Kagoshima02</strain>
        <strain evidence="6">Kagoshima03</strain>
        <strain evidence="7">Oita01</strain>
        <strain evidence="8">Shirahama01</strain>
        <strain evidence="9">Shirahama02</strain>
        <strain evidence="10">Shirahama03</strain>
        <strain evidence="11">Shirahama04</strain>
        <strain evidence="12">Shirahama05</strain>
    </source>
</reference>
<evidence type="ECO:0000313" key="8">
    <source>
        <dbReference type="EMBL" id="BBJ70687.1"/>
    </source>
</evidence>
<dbReference type="InterPro" id="IPR009356">
    <property type="entry name" value="NAD_DH_su4L"/>
</dbReference>
<keyword evidence="1" id="KW-0472">Membrane</keyword>
<dbReference type="EMBL" id="AP019648">
    <property type="protein sequence ID" value="BBJ70735.1"/>
    <property type="molecule type" value="Genomic_DNA"/>
</dbReference>
<evidence type="ECO:0000313" key="7">
    <source>
        <dbReference type="EMBL" id="BBJ70675.1"/>
    </source>
</evidence>
<keyword evidence="1" id="KW-1133">Transmembrane helix</keyword>
<dbReference type="EMBL" id="AP019637">
    <property type="protein sequence ID" value="BBJ70604.1"/>
    <property type="molecule type" value="Genomic_DNA"/>
</dbReference>
<accession>A0A499VQ29</accession>
<evidence type="ECO:0000313" key="10">
    <source>
        <dbReference type="EMBL" id="BBJ70711.1"/>
    </source>
</evidence>
<evidence type="ECO:0000313" key="5">
    <source>
        <dbReference type="EMBL" id="BBJ70640.1"/>
    </source>
</evidence>
<evidence type="ECO:0000313" key="6">
    <source>
        <dbReference type="EMBL" id="BBJ70652.1"/>
    </source>
</evidence>
<dbReference type="Pfam" id="PF06235">
    <property type="entry name" value="NAD4L"/>
    <property type="match status" value="1"/>
</dbReference>